<evidence type="ECO:0000313" key="8">
    <source>
        <dbReference type="EMBL" id="KAJ1608569.1"/>
    </source>
</evidence>
<evidence type="ECO:0000256" key="6">
    <source>
        <dbReference type="SAM" id="MobiDB-lite"/>
    </source>
</evidence>
<keyword evidence="5" id="KW-0968">Cytoplasmic vesicle</keyword>
<protein>
    <recommendedName>
        <fullName evidence="9">Integral membrane protein</fullName>
    </recommendedName>
</protein>
<evidence type="ECO:0000256" key="7">
    <source>
        <dbReference type="SAM" id="Phobius"/>
    </source>
</evidence>
<dbReference type="AlphaFoldDB" id="A0A9D5DMN2"/>
<dbReference type="EMBL" id="JAPCXC010000042">
    <property type="protein sequence ID" value="KAJ1608569.1"/>
    <property type="molecule type" value="Genomic_DNA"/>
</dbReference>
<evidence type="ECO:0000256" key="4">
    <source>
        <dbReference type="ARBA" id="ARBA00023136"/>
    </source>
</evidence>
<feature type="transmembrane region" description="Helical" evidence="7">
    <location>
        <begin position="32"/>
        <end position="57"/>
    </location>
</feature>
<keyword evidence="1 7" id="KW-0812">Transmembrane</keyword>
<feature type="transmembrane region" description="Helical" evidence="7">
    <location>
        <begin position="69"/>
        <end position="91"/>
    </location>
</feature>
<keyword evidence="4 7" id="KW-0472">Membrane</keyword>
<evidence type="ECO:0000256" key="1">
    <source>
        <dbReference type="ARBA" id="ARBA00022692"/>
    </source>
</evidence>
<evidence type="ECO:0000256" key="5">
    <source>
        <dbReference type="ARBA" id="ARBA00023329"/>
    </source>
</evidence>
<accession>A0A9D5DMN2</accession>
<evidence type="ECO:0000256" key="2">
    <source>
        <dbReference type="ARBA" id="ARBA00022824"/>
    </source>
</evidence>
<reference evidence="8" key="1">
    <citation type="submission" date="2022-10" db="EMBL/GenBank/DDBJ databases">
        <title>Adaptive evolution leads to modifications in subtelomeric GC content in a zoonotic Cryptosporidium species.</title>
        <authorList>
            <person name="Li J."/>
            <person name="Feng Y."/>
            <person name="Xiao L."/>
        </authorList>
    </citation>
    <scope>NUCLEOTIDE SEQUENCE</scope>
    <source>
        <strain evidence="8">33844</strain>
    </source>
</reference>
<keyword evidence="3 7" id="KW-1133">Transmembrane helix</keyword>
<comment type="caution">
    <text evidence="8">The sequence shown here is derived from an EMBL/GenBank/DDBJ whole genome shotgun (WGS) entry which is preliminary data.</text>
</comment>
<dbReference type="Proteomes" id="UP001067231">
    <property type="component" value="Unassembled WGS sequence"/>
</dbReference>
<sequence length="150" mass="16641">MSRESAKSKDYCVGPAPFGISRVLKESSNKRVFAEFVLFTVCIVLLPCGLFFLSPIFLRGFLPEQSISVVSAVLSVILVNIICGIYVYSVLRSSLPISRHSYALNSSKMCVLCPFFLMCSRAFLQEKGEWQNMGPPSTPISNDSDSRKAR</sequence>
<evidence type="ECO:0000256" key="3">
    <source>
        <dbReference type="ARBA" id="ARBA00022989"/>
    </source>
</evidence>
<gene>
    <name evidence="8" type="ORF">OJ253_1870</name>
</gene>
<name>A0A9D5DMN2_9CRYT</name>
<proteinExistence type="predicted"/>
<dbReference type="OrthoDB" id="343306at2759"/>
<dbReference type="Pfam" id="PF09446">
    <property type="entry name" value="VMA21"/>
    <property type="match status" value="1"/>
</dbReference>
<feature type="region of interest" description="Disordered" evidence="6">
    <location>
        <begin position="130"/>
        <end position="150"/>
    </location>
</feature>
<evidence type="ECO:0008006" key="9">
    <source>
        <dbReference type="Google" id="ProtNLM"/>
    </source>
</evidence>
<keyword evidence="2" id="KW-0256">Endoplasmic reticulum</keyword>
<organism evidence="8">
    <name type="scientific">Cryptosporidium canis</name>
    <dbReference type="NCBI Taxonomy" id="195482"/>
    <lineage>
        <taxon>Eukaryota</taxon>
        <taxon>Sar</taxon>
        <taxon>Alveolata</taxon>
        <taxon>Apicomplexa</taxon>
        <taxon>Conoidasida</taxon>
        <taxon>Coccidia</taxon>
        <taxon>Eucoccidiorida</taxon>
        <taxon>Eimeriorina</taxon>
        <taxon>Cryptosporidiidae</taxon>
        <taxon>Cryptosporidium</taxon>
    </lineage>
</organism>
<dbReference type="GO" id="GO:0031410">
    <property type="term" value="C:cytoplasmic vesicle"/>
    <property type="evidence" value="ECO:0007669"/>
    <property type="project" value="UniProtKB-KW"/>
</dbReference>
<dbReference type="GO" id="GO:0070072">
    <property type="term" value="P:vacuolar proton-transporting V-type ATPase complex assembly"/>
    <property type="evidence" value="ECO:0007669"/>
    <property type="project" value="InterPro"/>
</dbReference>
<dbReference type="InterPro" id="IPR019013">
    <property type="entry name" value="Vma21"/>
</dbReference>